<dbReference type="InterPro" id="IPR051126">
    <property type="entry name" value="Thiosulfate_sulfurtransferase"/>
</dbReference>
<dbReference type="InterPro" id="IPR036873">
    <property type="entry name" value="Rhodanese-like_dom_sf"/>
</dbReference>
<keyword evidence="2" id="KW-0677">Repeat</keyword>
<dbReference type="CDD" id="cd01448">
    <property type="entry name" value="TST_Repeat_1"/>
    <property type="match status" value="1"/>
</dbReference>
<dbReference type="SMART" id="SM00450">
    <property type="entry name" value="RHOD"/>
    <property type="match status" value="2"/>
</dbReference>
<evidence type="ECO:0000256" key="2">
    <source>
        <dbReference type="ARBA" id="ARBA00022737"/>
    </source>
</evidence>
<dbReference type="InterPro" id="IPR001763">
    <property type="entry name" value="Rhodanese-like_dom"/>
</dbReference>
<keyword evidence="6" id="KW-1185">Reference proteome</keyword>
<dbReference type="Proteomes" id="UP001551695">
    <property type="component" value="Unassembled WGS sequence"/>
</dbReference>
<dbReference type="PANTHER" id="PTHR43855:SF1">
    <property type="entry name" value="THIOSULFATE SULFURTRANSFERASE"/>
    <property type="match status" value="1"/>
</dbReference>
<dbReference type="SUPFAM" id="SSF52821">
    <property type="entry name" value="Rhodanese/Cell cycle control phosphatase"/>
    <property type="match status" value="2"/>
</dbReference>
<reference evidence="5 6" key="1">
    <citation type="submission" date="2024-06" db="EMBL/GenBank/DDBJ databases">
        <title>The Natural Products Discovery Center: Release of the First 8490 Sequenced Strains for Exploring Actinobacteria Biosynthetic Diversity.</title>
        <authorList>
            <person name="Kalkreuter E."/>
            <person name="Kautsar S.A."/>
            <person name="Yang D."/>
            <person name="Bader C.D."/>
            <person name="Teijaro C.N."/>
            <person name="Fluegel L."/>
            <person name="Davis C.M."/>
            <person name="Simpson J.R."/>
            <person name="Lauterbach L."/>
            <person name="Steele A.D."/>
            <person name="Gui C."/>
            <person name="Meng S."/>
            <person name="Li G."/>
            <person name="Viehrig K."/>
            <person name="Ye F."/>
            <person name="Su P."/>
            <person name="Kiefer A.F."/>
            <person name="Nichols A."/>
            <person name="Cepeda A.J."/>
            <person name="Yan W."/>
            <person name="Fan B."/>
            <person name="Jiang Y."/>
            <person name="Adhikari A."/>
            <person name="Zheng C.-J."/>
            <person name="Schuster L."/>
            <person name="Cowan T.M."/>
            <person name="Smanski M.J."/>
            <person name="Chevrette M.G."/>
            <person name="De Carvalho L.P.S."/>
            <person name="Shen B."/>
        </authorList>
    </citation>
    <scope>NUCLEOTIDE SEQUENCE [LARGE SCALE GENOMIC DNA]</scope>
    <source>
        <strain evidence="5 6">NPDC050403</strain>
    </source>
</reference>
<feature type="domain" description="Rhodanese" evidence="4">
    <location>
        <begin position="170"/>
        <end position="276"/>
    </location>
</feature>
<feature type="domain" description="Rhodanese" evidence="4">
    <location>
        <begin position="19"/>
        <end position="142"/>
    </location>
</feature>
<evidence type="ECO:0000259" key="4">
    <source>
        <dbReference type="PROSITE" id="PS50206"/>
    </source>
</evidence>
<name>A0ABV3FX19_9NOCA</name>
<dbReference type="PROSITE" id="PS50206">
    <property type="entry name" value="RHODANESE_3"/>
    <property type="match status" value="2"/>
</dbReference>
<comment type="caution">
    <text evidence="5">The sequence shown here is derived from an EMBL/GenBank/DDBJ whole genome shotgun (WGS) entry which is preliminary data.</text>
</comment>
<organism evidence="5 6">
    <name type="scientific">Nocardia aurea</name>
    <dbReference type="NCBI Taxonomy" id="2144174"/>
    <lineage>
        <taxon>Bacteria</taxon>
        <taxon>Bacillati</taxon>
        <taxon>Actinomycetota</taxon>
        <taxon>Actinomycetes</taxon>
        <taxon>Mycobacteriales</taxon>
        <taxon>Nocardiaceae</taxon>
        <taxon>Nocardia</taxon>
    </lineage>
</organism>
<accession>A0ABV3FX19</accession>
<dbReference type="EC" id="2.8.1.1" evidence="1"/>
<comment type="catalytic activity">
    <reaction evidence="3">
        <text>thiosulfate + hydrogen cyanide = thiocyanate + sulfite + 2 H(+)</text>
        <dbReference type="Rhea" id="RHEA:16881"/>
        <dbReference type="ChEBI" id="CHEBI:15378"/>
        <dbReference type="ChEBI" id="CHEBI:17359"/>
        <dbReference type="ChEBI" id="CHEBI:18022"/>
        <dbReference type="ChEBI" id="CHEBI:18407"/>
        <dbReference type="ChEBI" id="CHEBI:33542"/>
        <dbReference type="EC" id="2.8.1.1"/>
    </reaction>
</comment>
<evidence type="ECO:0000256" key="3">
    <source>
        <dbReference type="ARBA" id="ARBA00047549"/>
    </source>
</evidence>
<sequence length="282" mass="28841">MSSVTPVITAADLGAALDAGSDVVVLEVRRDPATIPGAANPPLADAPAPGHIPGAHAVDFAELVGPRTETSGNGPLPEEEQVRELVQRWGISDSSLVVVYSADTPSSASRAWWVLRWAGLADVRYLDGGVHAWRASGRELTDIRPATGGGTATVRLGALPTLDADSAAALARDGHLLDARGAAAYAGSADQPTSGHIPGAYSLPGTDNLRDGYLADDDTLKTLYAPYLTGAPIGSYCGGGVAATLDVLALSKLGIPAALYPGSWSQWSSDPSRPIATGSERG</sequence>
<evidence type="ECO:0000313" key="6">
    <source>
        <dbReference type="Proteomes" id="UP001551695"/>
    </source>
</evidence>
<evidence type="ECO:0000313" key="5">
    <source>
        <dbReference type="EMBL" id="MEV0709962.1"/>
    </source>
</evidence>
<protein>
    <recommendedName>
        <fullName evidence="1">thiosulfate sulfurtransferase</fullName>
        <ecNumber evidence="1">2.8.1.1</ecNumber>
    </recommendedName>
</protein>
<dbReference type="EMBL" id="JBFAKC010000009">
    <property type="protein sequence ID" value="MEV0709962.1"/>
    <property type="molecule type" value="Genomic_DNA"/>
</dbReference>
<proteinExistence type="predicted"/>
<dbReference type="RefSeq" id="WP_355085101.1">
    <property type="nucleotide sequence ID" value="NZ_JBEXKW010000013.1"/>
</dbReference>
<dbReference type="PANTHER" id="PTHR43855">
    <property type="entry name" value="THIOSULFATE SULFURTRANSFERASE"/>
    <property type="match status" value="1"/>
</dbReference>
<gene>
    <name evidence="5" type="ORF">AB0I48_20570</name>
</gene>
<dbReference type="Pfam" id="PF00581">
    <property type="entry name" value="Rhodanese"/>
    <property type="match status" value="2"/>
</dbReference>
<dbReference type="Gene3D" id="3.40.250.10">
    <property type="entry name" value="Rhodanese-like domain"/>
    <property type="match status" value="2"/>
</dbReference>
<evidence type="ECO:0000256" key="1">
    <source>
        <dbReference type="ARBA" id="ARBA00012245"/>
    </source>
</evidence>